<feature type="domain" description="JmjC" evidence="2">
    <location>
        <begin position="1"/>
        <end position="102"/>
    </location>
</feature>
<dbReference type="Proteomes" id="UP001445335">
    <property type="component" value="Unassembled WGS sequence"/>
</dbReference>
<evidence type="ECO:0000313" key="3">
    <source>
        <dbReference type="EMBL" id="KAK9839190.1"/>
    </source>
</evidence>
<accession>A0AAW1RYK5</accession>
<keyword evidence="4" id="KW-1185">Reference proteome</keyword>
<dbReference type="AlphaFoldDB" id="A0AAW1RYK5"/>
<reference evidence="3 4" key="1">
    <citation type="journal article" date="2024" name="Nat. Commun.">
        <title>Phylogenomics reveals the evolutionary origins of lichenization in chlorophyte algae.</title>
        <authorList>
            <person name="Puginier C."/>
            <person name="Libourel C."/>
            <person name="Otte J."/>
            <person name="Skaloud P."/>
            <person name="Haon M."/>
            <person name="Grisel S."/>
            <person name="Petersen M."/>
            <person name="Berrin J.G."/>
            <person name="Delaux P.M."/>
            <person name="Dal Grande F."/>
            <person name="Keller J."/>
        </authorList>
    </citation>
    <scope>NUCLEOTIDE SEQUENCE [LARGE SCALE GENOMIC DNA]</scope>
    <source>
        <strain evidence="3 4">SAG 245.80</strain>
    </source>
</reference>
<evidence type="ECO:0000259" key="2">
    <source>
        <dbReference type="PROSITE" id="PS51184"/>
    </source>
</evidence>
<organism evidence="3 4">
    <name type="scientific">Elliptochloris bilobata</name>
    <dbReference type="NCBI Taxonomy" id="381761"/>
    <lineage>
        <taxon>Eukaryota</taxon>
        <taxon>Viridiplantae</taxon>
        <taxon>Chlorophyta</taxon>
        <taxon>core chlorophytes</taxon>
        <taxon>Trebouxiophyceae</taxon>
        <taxon>Trebouxiophyceae incertae sedis</taxon>
        <taxon>Elliptochloris clade</taxon>
        <taxon>Elliptochloris</taxon>
    </lineage>
</organism>
<dbReference type="EMBL" id="JALJOU010000017">
    <property type="protein sequence ID" value="KAK9839190.1"/>
    <property type="molecule type" value="Genomic_DNA"/>
</dbReference>
<dbReference type="PANTHER" id="PTHR12461">
    <property type="entry name" value="HYPOXIA-INDUCIBLE FACTOR 1 ALPHA INHIBITOR-RELATED"/>
    <property type="match status" value="1"/>
</dbReference>
<dbReference type="PROSITE" id="PS51184">
    <property type="entry name" value="JMJC"/>
    <property type="match status" value="1"/>
</dbReference>
<dbReference type="Pfam" id="PF13621">
    <property type="entry name" value="Cupin_8"/>
    <property type="match status" value="1"/>
</dbReference>
<dbReference type="InterPro" id="IPR014710">
    <property type="entry name" value="RmlC-like_jellyroll"/>
</dbReference>
<dbReference type="Gene3D" id="2.60.120.10">
    <property type="entry name" value="Jelly Rolls"/>
    <property type="match status" value="1"/>
</dbReference>
<dbReference type="InterPro" id="IPR041667">
    <property type="entry name" value="Cupin_8"/>
</dbReference>
<evidence type="ECO:0000313" key="4">
    <source>
        <dbReference type="Proteomes" id="UP001445335"/>
    </source>
</evidence>
<sequence>MVSGRKLFVLYPPSDAASLYPLPAPEATQSAVDPLDADTIGGLPLYAMARPHVTVLGPGEALLVPAGWWHYAAALDPSITVMRNFYHRATNAAGLVELVLSAVNGLSSPAAA</sequence>
<dbReference type="PANTHER" id="PTHR12461:SF105">
    <property type="entry name" value="HYPOXIA-INDUCIBLE FACTOR 1-ALPHA INHIBITOR"/>
    <property type="match status" value="1"/>
</dbReference>
<dbReference type="InterPro" id="IPR003347">
    <property type="entry name" value="JmjC_dom"/>
</dbReference>
<comment type="similarity">
    <text evidence="1">Belongs to the JARID1 histone demethylase family.</text>
</comment>
<proteinExistence type="inferred from homology"/>
<comment type="caution">
    <text evidence="3">The sequence shown here is derived from an EMBL/GenBank/DDBJ whole genome shotgun (WGS) entry which is preliminary data.</text>
</comment>
<protein>
    <recommendedName>
        <fullName evidence="2">JmjC domain-containing protein</fullName>
    </recommendedName>
</protein>
<evidence type="ECO:0000256" key="1">
    <source>
        <dbReference type="ARBA" id="ARBA00006801"/>
    </source>
</evidence>
<name>A0AAW1RYK5_9CHLO</name>
<gene>
    <name evidence="3" type="ORF">WJX81_000180</name>
</gene>
<dbReference type="CDD" id="cd02208">
    <property type="entry name" value="cupin_RmlC-like"/>
    <property type="match status" value="1"/>
</dbReference>
<dbReference type="SUPFAM" id="SSF51197">
    <property type="entry name" value="Clavaminate synthase-like"/>
    <property type="match status" value="1"/>
</dbReference>